<dbReference type="InterPro" id="IPR017867">
    <property type="entry name" value="Tyr_phospatase_low_mol_wt"/>
</dbReference>
<evidence type="ECO:0000313" key="7">
    <source>
        <dbReference type="Proteomes" id="UP000003303"/>
    </source>
</evidence>
<dbReference type="InterPro" id="IPR036196">
    <property type="entry name" value="Ptyr_pPase_sf"/>
</dbReference>
<dbReference type="Proteomes" id="UP000003303">
    <property type="component" value="Unassembled WGS sequence"/>
</dbReference>
<evidence type="ECO:0000313" key="6">
    <source>
        <dbReference type="EMBL" id="EEK17012.1"/>
    </source>
</evidence>
<dbReference type="eggNOG" id="COG0394">
    <property type="taxonomic scope" value="Bacteria"/>
</dbReference>
<dbReference type="GO" id="GO:0004725">
    <property type="term" value="F:protein tyrosine phosphatase activity"/>
    <property type="evidence" value="ECO:0007669"/>
    <property type="project" value="UniProtKB-EC"/>
</dbReference>
<dbReference type="OrthoDB" id="9784339at2"/>
<dbReference type="EC" id="3.1.3.48" evidence="6"/>
<accession>C2MB49</accession>
<dbReference type="PANTHER" id="PTHR47439:SF1">
    <property type="entry name" value="ACID PHOSPHATASE"/>
    <property type="match status" value="1"/>
</dbReference>
<comment type="similarity">
    <text evidence="1">Belongs to the low molecular weight phosphotyrosine protein phosphatase family.</text>
</comment>
<dbReference type="InterPro" id="IPR023485">
    <property type="entry name" value="Ptyr_pPase"/>
</dbReference>
<proteinExistence type="inferred from homology"/>
<sequence>MAQSDSSTTAPYRILFVCLGNICRSPLAEAIMRQLLAEDPVASSRIEVDSAGIGGWHQGELADPRMRAHAARRRIEMTHRARQVTDRDFDTFDLIIAMDDGNYEALRELAPTLEQQAKVVRMADYLEQMPWDHIPDPYYGGASGFELVLDLLTEACTRLYQRCKAQSDK</sequence>
<gene>
    <name evidence="6" type="ORF">PORUE0001_0123</name>
</gene>
<organism evidence="6 7">
    <name type="scientific">Porphyromonas uenonis 60-3</name>
    <dbReference type="NCBI Taxonomy" id="596327"/>
    <lineage>
        <taxon>Bacteria</taxon>
        <taxon>Pseudomonadati</taxon>
        <taxon>Bacteroidota</taxon>
        <taxon>Bacteroidia</taxon>
        <taxon>Bacteroidales</taxon>
        <taxon>Porphyromonadaceae</taxon>
        <taxon>Porphyromonas</taxon>
    </lineage>
</organism>
<dbReference type="EMBL" id="ACLR01000120">
    <property type="protein sequence ID" value="EEK17012.1"/>
    <property type="molecule type" value="Genomic_DNA"/>
</dbReference>
<dbReference type="AlphaFoldDB" id="C2MB49"/>
<feature type="active site" evidence="4">
    <location>
        <position position="24"/>
    </location>
</feature>
<dbReference type="Pfam" id="PF01451">
    <property type="entry name" value="LMWPc"/>
    <property type="match status" value="1"/>
</dbReference>
<dbReference type="FunFam" id="3.40.50.2300:FF:000113">
    <property type="entry name" value="Low molecular weight protein-tyrosine-phosphatase"/>
    <property type="match status" value="1"/>
</dbReference>
<evidence type="ECO:0000256" key="3">
    <source>
        <dbReference type="ARBA" id="ARBA00022912"/>
    </source>
</evidence>
<keyword evidence="3" id="KW-0904">Protein phosphatase</keyword>
<dbReference type="SMART" id="SM00226">
    <property type="entry name" value="LMWPc"/>
    <property type="match status" value="1"/>
</dbReference>
<feature type="active site" description="Proton donor" evidence="4">
    <location>
        <position position="136"/>
    </location>
</feature>
<evidence type="ECO:0000256" key="1">
    <source>
        <dbReference type="ARBA" id="ARBA00011063"/>
    </source>
</evidence>
<feature type="domain" description="Phosphotyrosine protein phosphatase I" evidence="5">
    <location>
        <begin position="12"/>
        <end position="162"/>
    </location>
</feature>
<dbReference type="Gene3D" id="3.40.50.2300">
    <property type="match status" value="1"/>
</dbReference>
<feature type="active site" description="Nucleophile" evidence="4">
    <location>
        <position position="18"/>
    </location>
</feature>
<evidence type="ECO:0000259" key="5">
    <source>
        <dbReference type="SMART" id="SM00226"/>
    </source>
</evidence>
<dbReference type="RefSeq" id="WP_007365157.1">
    <property type="nucleotide sequence ID" value="NZ_ACLR01000120.1"/>
</dbReference>
<comment type="caution">
    <text evidence="6">The sequence shown here is derived from an EMBL/GenBank/DDBJ whole genome shotgun (WGS) entry which is preliminary data.</text>
</comment>
<dbReference type="PRINTS" id="PR00719">
    <property type="entry name" value="LMWPTPASE"/>
</dbReference>
<reference evidence="6 7" key="1">
    <citation type="submission" date="2009-04" db="EMBL/GenBank/DDBJ databases">
        <authorList>
            <person name="Sebastian Y."/>
            <person name="Madupu R."/>
            <person name="Durkin A.S."/>
            <person name="Torralba M."/>
            <person name="Methe B."/>
            <person name="Sutton G.G."/>
            <person name="Strausberg R.L."/>
            <person name="Nelson K.E."/>
        </authorList>
    </citation>
    <scope>NUCLEOTIDE SEQUENCE [LARGE SCALE GENOMIC DNA]</scope>
    <source>
        <strain evidence="6 7">60-3</strain>
    </source>
</reference>
<dbReference type="PANTHER" id="PTHR47439">
    <property type="entry name" value="LOW MOLECULAR WEIGHT PHOSPHOTYROSINE PROTEIN PHOSPHATASE-RELATED"/>
    <property type="match status" value="1"/>
</dbReference>
<name>C2MB49_9PORP</name>
<dbReference type="CDD" id="cd16343">
    <property type="entry name" value="LMWPTP"/>
    <property type="match status" value="1"/>
</dbReference>
<evidence type="ECO:0000256" key="2">
    <source>
        <dbReference type="ARBA" id="ARBA00022801"/>
    </source>
</evidence>
<dbReference type="InterPro" id="IPR052995">
    <property type="entry name" value="LMW-PTP"/>
</dbReference>
<dbReference type="SUPFAM" id="SSF52788">
    <property type="entry name" value="Phosphotyrosine protein phosphatases I"/>
    <property type="match status" value="1"/>
</dbReference>
<dbReference type="STRING" id="596327.PORUE0001_0123"/>
<evidence type="ECO:0000256" key="4">
    <source>
        <dbReference type="PIRSR" id="PIRSR617867-1"/>
    </source>
</evidence>
<protein>
    <submittedName>
        <fullName evidence="6">Low molecular weight phosphotyrosine protein phosphatase</fullName>
        <ecNumber evidence="6">3.1.3.48</ecNumber>
    </submittedName>
</protein>
<keyword evidence="7" id="KW-1185">Reference proteome</keyword>
<keyword evidence="2 6" id="KW-0378">Hydrolase</keyword>